<feature type="compositionally biased region" description="Polar residues" evidence="1">
    <location>
        <begin position="127"/>
        <end position="145"/>
    </location>
</feature>
<organism evidence="2 3">
    <name type="scientific">Paxillus involutus ATCC 200175</name>
    <dbReference type="NCBI Taxonomy" id="664439"/>
    <lineage>
        <taxon>Eukaryota</taxon>
        <taxon>Fungi</taxon>
        <taxon>Dikarya</taxon>
        <taxon>Basidiomycota</taxon>
        <taxon>Agaricomycotina</taxon>
        <taxon>Agaricomycetes</taxon>
        <taxon>Agaricomycetidae</taxon>
        <taxon>Boletales</taxon>
        <taxon>Paxilineae</taxon>
        <taxon>Paxillaceae</taxon>
        <taxon>Paxillus</taxon>
    </lineage>
</organism>
<accession>A0A0C9TH68</accession>
<feature type="region of interest" description="Disordered" evidence="1">
    <location>
        <begin position="119"/>
        <end position="161"/>
    </location>
</feature>
<dbReference type="HOGENOM" id="CLU_1548100_0_0_1"/>
<protein>
    <submittedName>
        <fullName evidence="2">Uncharacterized protein</fullName>
    </submittedName>
</protein>
<evidence type="ECO:0000313" key="3">
    <source>
        <dbReference type="Proteomes" id="UP000053647"/>
    </source>
</evidence>
<dbReference type="OrthoDB" id="10435511at2759"/>
<sequence>MGSYDARYAHPSVRFHAPDHFSASQDALRQQITVPSNSEFPSEDDILSNTHPSYGLPSADPSMSFLGEPPQGVPSGAGDPADFPFDNVSSIHREGTVFFPSDDCPSTTYSGSGMPEGITAYHRDQSDPTLPLSTYSELSGALGTNSPSRPGPSDSGSLRQFGSVRPTSIFVSRMVHMGSKALKANTLAI</sequence>
<reference evidence="3" key="2">
    <citation type="submission" date="2015-01" db="EMBL/GenBank/DDBJ databases">
        <title>Evolutionary Origins and Diversification of the Mycorrhizal Mutualists.</title>
        <authorList>
            <consortium name="DOE Joint Genome Institute"/>
            <consortium name="Mycorrhizal Genomics Consortium"/>
            <person name="Kohler A."/>
            <person name="Kuo A."/>
            <person name="Nagy L.G."/>
            <person name="Floudas D."/>
            <person name="Copeland A."/>
            <person name="Barry K.W."/>
            <person name="Cichocki N."/>
            <person name="Veneault-Fourrey C."/>
            <person name="LaButti K."/>
            <person name="Lindquist E.A."/>
            <person name="Lipzen A."/>
            <person name="Lundell T."/>
            <person name="Morin E."/>
            <person name="Murat C."/>
            <person name="Riley R."/>
            <person name="Ohm R."/>
            <person name="Sun H."/>
            <person name="Tunlid A."/>
            <person name="Henrissat B."/>
            <person name="Grigoriev I.V."/>
            <person name="Hibbett D.S."/>
            <person name="Martin F."/>
        </authorList>
    </citation>
    <scope>NUCLEOTIDE SEQUENCE [LARGE SCALE GENOMIC DNA]</scope>
    <source>
        <strain evidence="3">ATCC 200175</strain>
    </source>
</reference>
<keyword evidence="3" id="KW-1185">Reference proteome</keyword>
<evidence type="ECO:0000256" key="1">
    <source>
        <dbReference type="SAM" id="MobiDB-lite"/>
    </source>
</evidence>
<gene>
    <name evidence="2" type="ORF">PAXINDRAFT_16863</name>
</gene>
<dbReference type="AlphaFoldDB" id="A0A0C9TH68"/>
<evidence type="ECO:0000313" key="2">
    <source>
        <dbReference type="EMBL" id="KIJ10113.1"/>
    </source>
</evidence>
<dbReference type="Proteomes" id="UP000053647">
    <property type="component" value="Unassembled WGS sequence"/>
</dbReference>
<reference evidence="2 3" key="1">
    <citation type="submission" date="2014-06" db="EMBL/GenBank/DDBJ databases">
        <authorList>
            <consortium name="DOE Joint Genome Institute"/>
            <person name="Kuo A."/>
            <person name="Kohler A."/>
            <person name="Nagy L.G."/>
            <person name="Floudas D."/>
            <person name="Copeland A."/>
            <person name="Barry K.W."/>
            <person name="Cichocki N."/>
            <person name="Veneault-Fourrey C."/>
            <person name="LaButti K."/>
            <person name="Lindquist E.A."/>
            <person name="Lipzen A."/>
            <person name="Lundell T."/>
            <person name="Morin E."/>
            <person name="Murat C."/>
            <person name="Sun H."/>
            <person name="Tunlid A."/>
            <person name="Henrissat B."/>
            <person name="Grigoriev I.V."/>
            <person name="Hibbett D.S."/>
            <person name="Martin F."/>
            <person name="Nordberg H.P."/>
            <person name="Cantor M.N."/>
            <person name="Hua S.X."/>
        </authorList>
    </citation>
    <scope>NUCLEOTIDE SEQUENCE [LARGE SCALE GENOMIC DNA]</scope>
    <source>
        <strain evidence="2 3">ATCC 200175</strain>
    </source>
</reference>
<dbReference type="EMBL" id="KN819417">
    <property type="protein sequence ID" value="KIJ10113.1"/>
    <property type="molecule type" value="Genomic_DNA"/>
</dbReference>
<name>A0A0C9TH68_PAXIN</name>
<feature type="region of interest" description="Disordered" evidence="1">
    <location>
        <begin position="36"/>
        <end position="78"/>
    </location>
</feature>
<feature type="compositionally biased region" description="Low complexity" evidence="1">
    <location>
        <begin position="146"/>
        <end position="157"/>
    </location>
</feature>
<proteinExistence type="predicted"/>